<dbReference type="KEGG" id="lbc:LACBIDRAFT_301479"/>
<dbReference type="OrthoDB" id="10303595at2759"/>
<dbReference type="EMBL" id="DS547091">
    <property type="protein sequence ID" value="EDR15963.1"/>
    <property type="molecule type" value="Genomic_DNA"/>
</dbReference>
<organism evidence="2">
    <name type="scientific">Laccaria bicolor (strain S238N-H82 / ATCC MYA-4686)</name>
    <name type="common">Bicoloured deceiver</name>
    <name type="synonym">Laccaria laccata var. bicolor</name>
    <dbReference type="NCBI Taxonomy" id="486041"/>
    <lineage>
        <taxon>Eukaryota</taxon>
        <taxon>Fungi</taxon>
        <taxon>Dikarya</taxon>
        <taxon>Basidiomycota</taxon>
        <taxon>Agaricomycotina</taxon>
        <taxon>Agaricomycetes</taxon>
        <taxon>Agaricomycetidae</taxon>
        <taxon>Agaricales</taxon>
        <taxon>Agaricineae</taxon>
        <taxon>Hydnangiaceae</taxon>
        <taxon>Laccaria</taxon>
    </lineage>
</organism>
<protein>
    <submittedName>
        <fullName evidence="1">Predicted protein</fullName>
    </submittedName>
</protein>
<dbReference type="InParanoid" id="B0CNN2"/>
<dbReference type="HOGENOM" id="CLU_1997955_0_0_1"/>
<accession>B0CNN2</accession>
<sequence length="137" mass="15482">MSMGALLVPTFRSSPNLLSLPLEQYITHLITHTHLPFSIIPCTLILVHNVRRSFLDNPTRSKHFLCVFDPHKLWAGLFINAARALCPSNPNVKNLEYWSEVAGIPMKEIEGVVREYLMLTVRDVVSECLRLSGWLGG</sequence>
<keyword evidence="2" id="KW-1185">Reference proteome</keyword>
<dbReference type="Gene3D" id="1.10.472.10">
    <property type="entry name" value="Cyclin-like"/>
    <property type="match status" value="1"/>
</dbReference>
<reference evidence="1 2" key="1">
    <citation type="journal article" date="2008" name="Nature">
        <title>The genome of Laccaria bicolor provides insights into mycorrhizal symbiosis.</title>
        <authorList>
            <person name="Martin F."/>
            <person name="Aerts A."/>
            <person name="Ahren D."/>
            <person name="Brun A."/>
            <person name="Danchin E.G.J."/>
            <person name="Duchaussoy F."/>
            <person name="Gibon J."/>
            <person name="Kohler A."/>
            <person name="Lindquist E."/>
            <person name="Pereda V."/>
            <person name="Salamov A."/>
            <person name="Shapiro H.J."/>
            <person name="Wuyts J."/>
            <person name="Blaudez D."/>
            <person name="Buee M."/>
            <person name="Brokstein P."/>
            <person name="Canbaeck B."/>
            <person name="Cohen D."/>
            <person name="Courty P.E."/>
            <person name="Coutinho P.M."/>
            <person name="Delaruelle C."/>
            <person name="Detter J.C."/>
            <person name="Deveau A."/>
            <person name="DiFazio S."/>
            <person name="Duplessis S."/>
            <person name="Fraissinet-Tachet L."/>
            <person name="Lucic E."/>
            <person name="Frey-Klett P."/>
            <person name="Fourrey C."/>
            <person name="Feussner I."/>
            <person name="Gay G."/>
            <person name="Grimwood J."/>
            <person name="Hoegger P.J."/>
            <person name="Jain P."/>
            <person name="Kilaru S."/>
            <person name="Labbe J."/>
            <person name="Lin Y.C."/>
            <person name="Legue V."/>
            <person name="Le Tacon F."/>
            <person name="Marmeisse R."/>
            <person name="Melayah D."/>
            <person name="Montanini B."/>
            <person name="Muratet M."/>
            <person name="Nehls U."/>
            <person name="Niculita-Hirzel H."/>
            <person name="Oudot-Le Secq M.P."/>
            <person name="Peter M."/>
            <person name="Quesneville H."/>
            <person name="Rajashekar B."/>
            <person name="Reich M."/>
            <person name="Rouhier N."/>
            <person name="Schmutz J."/>
            <person name="Yin T."/>
            <person name="Chalot M."/>
            <person name="Henrissat B."/>
            <person name="Kuees U."/>
            <person name="Lucas S."/>
            <person name="Van de Peer Y."/>
            <person name="Podila G.K."/>
            <person name="Polle A."/>
            <person name="Pukkila P.J."/>
            <person name="Richardson P.M."/>
            <person name="Rouze P."/>
            <person name="Sanders I.R."/>
            <person name="Stajich J.E."/>
            <person name="Tunlid A."/>
            <person name="Tuskan G."/>
            <person name="Grigoriev I.V."/>
        </authorList>
    </citation>
    <scope>NUCLEOTIDE SEQUENCE [LARGE SCALE GENOMIC DNA]</scope>
    <source>
        <strain evidence="2">S238N-H82 / ATCC MYA-4686</strain>
    </source>
</reference>
<dbReference type="RefSeq" id="XP_001874171.1">
    <property type="nucleotide sequence ID" value="XM_001874136.1"/>
</dbReference>
<dbReference type="GeneID" id="6069113"/>
<proteinExistence type="predicted"/>
<name>B0CNN2_LACBS</name>
<evidence type="ECO:0000313" key="2">
    <source>
        <dbReference type="Proteomes" id="UP000001194"/>
    </source>
</evidence>
<dbReference type="AlphaFoldDB" id="B0CNN2"/>
<evidence type="ECO:0000313" key="1">
    <source>
        <dbReference type="EMBL" id="EDR15963.1"/>
    </source>
</evidence>
<dbReference type="Proteomes" id="UP000001194">
    <property type="component" value="Unassembled WGS sequence"/>
</dbReference>
<gene>
    <name evidence="1" type="ORF">LACBIDRAFT_301479</name>
</gene>